<feature type="compositionally biased region" description="Polar residues" evidence="1">
    <location>
        <begin position="126"/>
        <end position="140"/>
    </location>
</feature>
<accession>A0A1G6XLJ8</accession>
<protein>
    <submittedName>
        <fullName evidence="4">Phage shock protein PspC (Stress-responsive transcriptional regulator)</fullName>
    </submittedName>
</protein>
<proteinExistence type="predicted"/>
<reference evidence="4 5" key="1">
    <citation type="submission" date="2016-10" db="EMBL/GenBank/DDBJ databases">
        <authorList>
            <person name="de Groot N.N."/>
        </authorList>
    </citation>
    <scope>NUCLEOTIDE SEQUENCE [LARGE SCALE GENOMIC DNA]</scope>
    <source>
        <strain evidence="4 5">MON 2.2</strain>
    </source>
</reference>
<dbReference type="STRING" id="675864.SAMN04489747_1743"/>
<dbReference type="Proteomes" id="UP000198546">
    <property type="component" value="Chromosome i"/>
</dbReference>
<feature type="region of interest" description="Disordered" evidence="1">
    <location>
        <begin position="171"/>
        <end position="273"/>
    </location>
</feature>
<evidence type="ECO:0000313" key="5">
    <source>
        <dbReference type="Proteomes" id="UP000198546"/>
    </source>
</evidence>
<evidence type="ECO:0000256" key="2">
    <source>
        <dbReference type="SAM" id="Phobius"/>
    </source>
</evidence>
<gene>
    <name evidence="4" type="ORF">SAMN04489747_1743</name>
</gene>
<keyword evidence="2" id="KW-0472">Membrane</keyword>
<feature type="compositionally biased region" description="Basic and acidic residues" evidence="1">
    <location>
        <begin position="221"/>
        <end position="231"/>
    </location>
</feature>
<keyword evidence="2" id="KW-0812">Transmembrane</keyword>
<dbReference type="Pfam" id="PF04024">
    <property type="entry name" value="PspC"/>
    <property type="match status" value="1"/>
</dbReference>
<dbReference type="InterPro" id="IPR007168">
    <property type="entry name" value="Phageshock_PspC_N"/>
</dbReference>
<name>A0A1G6XLJ8_9ACTN</name>
<feature type="transmembrane region" description="Helical" evidence="2">
    <location>
        <begin position="312"/>
        <end position="331"/>
    </location>
</feature>
<dbReference type="EMBL" id="LT629688">
    <property type="protein sequence ID" value="SDD78891.1"/>
    <property type="molecule type" value="Genomic_DNA"/>
</dbReference>
<organism evidence="4 5">
    <name type="scientific">Auraticoccus monumenti</name>
    <dbReference type="NCBI Taxonomy" id="675864"/>
    <lineage>
        <taxon>Bacteria</taxon>
        <taxon>Bacillati</taxon>
        <taxon>Actinomycetota</taxon>
        <taxon>Actinomycetes</taxon>
        <taxon>Propionibacteriales</taxon>
        <taxon>Propionibacteriaceae</taxon>
        <taxon>Auraticoccus</taxon>
    </lineage>
</organism>
<feature type="transmembrane region" description="Helical" evidence="2">
    <location>
        <begin position="79"/>
        <end position="96"/>
    </location>
</feature>
<feature type="region of interest" description="Disordered" evidence="1">
    <location>
        <begin position="126"/>
        <end position="152"/>
    </location>
</feature>
<feature type="transmembrane region" description="Helical" evidence="2">
    <location>
        <begin position="370"/>
        <end position="389"/>
    </location>
</feature>
<sequence>MDEFWTLRRSGDRKIAGVCGALAAKWQVDPLVVRIGAVLLGLSAGVGVALYVFAWALWRDEREEQSPVERHAPGLARQSREFWVVTMVVSCIVVAVTVGSFAPLGLAPAAVVLAVWYFGHRRPQQQARRTESASLPTGNPTHHDPFAGPETPFTTAAREWQQTVLRYQQLQQPTGAPGPDGPRATAPTTRGSSDAGPVRPRPVVDGTSRYPSAPTGPVPPEPRDPEPEARRPGSPWPTWNDRPAASASMRWPEPPSAPAATDVPAAPPRPEALSDHTASVRSYLNVPDPAGIYVPEPAATAAFVSPRRRSRAVLVGFLVTLVLALTGVAVVDQVTGVPVSLTTYLGTALMVSALSLVAGAFRGRFRGQVLLAWLLLLATAVAAVPATVARSVDWQQPQMVYTTLEELPASSSIDVGVLDIDLSRLDVTTDTTYRVSADAGQISLRLPADTAVEVRTQLDVGTVMVDGSQQGGTEIDQTHVFGPATGPRLVIDARVDAGSIELESVR</sequence>
<dbReference type="AlphaFoldDB" id="A0A1G6XLJ8"/>
<feature type="domain" description="Phage shock protein PspC N-terminal" evidence="3">
    <location>
        <begin position="7"/>
        <end position="57"/>
    </location>
</feature>
<keyword evidence="2" id="KW-1133">Transmembrane helix</keyword>
<evidence type="ECO:0000313" key="4">
    <source>
        <dbReference type="EMBL" id="SDD78891.1"/>
    </source>
</evidence>
<feature type="transmembrane region" description="Helical" evidence="2">
    <location>
        <begin position="35"/>
        <end position="58"/>
    </location>
</feature>
<dbReference type="RefSeq" id="WP_172804015.1">
    <property type="nucleotide sequence ID" value="NZ_LT629688.1"/>
</dbReference>
<evidence type="ECO:0000256" key="1">
    <source>
        <dbReference type="SAM" id="MobiDB-lite"/>
    </source>
</evidence>
<feature type="transmembrane region" description="Helical" evidence="2">
    <location>
        <begin position="337"/>
        <end position="358"/>
    </location>
</feature>
<keyword evidence="5" id="KW-1185">Reference proteome</keyword>
<evidence type="ECO:0000259" key="3">
    <source>
        <dbReference type="Pfam" id="PF04024"/>
    </source>
</evidence>